<dbReference type="AlphaFoldDB" id="A0A2U1DFL6"/>
<dbReference type="Gene3D" id="1.10.10.10">
    <property type="entry name" value="Winged helix-like DNA-binding domain superfamily/Winged helix DNA-binding domain"/>
    <property type="match status" value="1"/>
</dbReference>
<feature type="domain" description="DnaB/C C-terminal" evidence="2">
    <location>
        <begin position="127"/>
        <end position="198"/>
    </location>
</feature>
<name>A0A2U1DFL6_9LACO</name>
<dbReference type="Gene3D" id="1.10.10.630">
    <property type="entry name" value="DnaD domain-like"/>
    <property type="match status" value="1"/>
</dbReference>
<dbReference type="Proteomes" id="UP000245433">
    <property type="component" value="Unassembled WGS sequence"/>
</dbReference>
<evidence type="ECO:0000313" key="4">
    <source>
        <dbReference type="EMBL" id="PVY86471.1"/>
    </source>
</evidence>
<evidence type="ECO:0000313" key="5">
    <source>
        <dbReference type="Proteomes" id="UP000245433"/>
    </source>
</evidence>
<dbReference type="Pfam" id="PF07261">
    <property type="entry name" value="DnaB_2"/>
    <property type="match status" value="1"/>
</dbReference>
<organism evidence="4 5">
    <name type="scientific">Convivina intestini</name>
    <dbReference type="NCBI Taxonomy" id="1505726"/>
    <lineage>
        <taxon>Bacteria</taxon>
        <taxon>Bacillati</taxon>
        <taxon>Bacillota</taxon>
        <taxon>Bacilli</taxon>
        <taxon>Lactobacillales</taxon>
        <taxon>Lactobacillaceae</taxon>
        <taxon>Convivina</taxon>
    </lineage>
</organism>
<dbReference type="InterPro" id="IPR053843">
    <property type="entry name" value="DnaD_N"/>
</dbReference>
<evidence type="ECO:0000259" key="2">
    <source>
        <dbReference type="Pfam" id="PF07261"/>
    </source>
</evidence>
<dbReference type="InterPro" id="IPR053162">
    <property type="entry name" value="DnaD"/>
</dbReference>
<evidence type="ECO:0000259" key="3">
    <source>
        <dbReference type="Pfam" id="PF21984"/>
    </source>
</evidence>
<dbReference type="RefSeq" id="WP_089937882.1">
    <property type="nucleotide sequence ID" value="NZ_CAKOEX010000001.1"/>
</dbReference>
<dbReference type="PANTHER" id="PTHR37293:SF6">
    <property type="entry name" value="DNA REPLICATION PROTEIN DNAD"/>
    <property type="match status" value="1"/>
</dbReference>
<sequence length="234" mass="26518">MEANLQRYLKAGHTSISNDLLLHYRQLGLDNDDLVLYLEIQRLQDSGDQATPEVLARIMQVTSQSIIDRIKSLLKRQLVQIQGRNRQTESYDFTPMLNKLIAGKAVADSEVEATTLSTGASSRRQILQTLEQEFGRMLSPMEMQTVGHWFDQDHFDPNMMLLAIQEAIANNARSLRYIEAILANWQRENLTSPQAVQMAKVKRRAVNYAPSKTAITSSNQAPQFKIPSGKIEDM</sequence>
<dbReference type="InterPro" id="IPR036388">
    <property type="entry name" value="WH-like_DNA-bd_sf"/>
</dbReference>
<reference evidence="4 5" key="1">
    <citation type="submission" date="2018-04" db="EMBL/GenBank/DDBJ databases">
        <title>Genomic Encyclopedia of Type Strains, Phase IV (KMG-IV): sequencing the most valuable type-strain genomes for metagenomic binning, comparative biology and taxonomic classification.</title>
        <authorList>
            <person name="Goeker M."/>
        </authorList>
    </citation>
    <scope>NUCLEOTIDE SEQUENCE [LARGE SCALE GENOMIC DNA]</scope>
    <source>
        <strain evidence="4 5">DSM 28795</strain>
    </source>
</reference>
<comment type="caution">
    <text evidence="4">The sequence shown here is derived from an EMBL/GenBank/DDBJ whole genome shotgun (WGS) entry which is preliminary data.</text>
</comment>
<dbReference type="EMBL" id="QEKT01000001">
    <property type="protein sequence ID" value="PVY86471.1"/>
    <property type="molecule type" value="Genomic_DNA"/>
</dbReference>
<keyword evidence="5" id="KW-1185">Reference proteome</keyword>
<accession>A0A2U1DFL6</accession>
<feature type="domain" description="DnaD N-terminal" evidence="3">
    <location>
        <begin position="16"/>
        <end position="102"/>
    </location>
</feature>
<dbReference type="NCBIfam" id="TIGR01446">
    <property type="entry name" value="DnaD_dom"/>
    <property type="match status" value="1"/>
</dbReference>
<dbReference type="PANTHER" id="PTHR37293">
    <property type="entry name" value="PHAGE REPLICATION PROTEIN-RELATED"/>
    <property type="match status" value="1"/>
</dbReference>
<dbReference type="InterPro" id="IPR006343">
    <property type="entry name" value="DnaB/C_C"/>
</dbReference>
<dbReference type="InterPro" id="IPR034829">
    <property type="entry name" value="DnaD-like_sf"/>
</dbReference>
<protein>
    <submittedName>
        <fullName evidence="4">DNA replication protein</fullName>
    </submittedName>
</protein>
<dbReference type="Pfam" id="PF21984">
    <property type="entry name" value="DnaD_N"/>
    <property type="match status" value="1"/>
</dbReference>
<gene>
    <name evidence="4" type="ORF">C7384_101390</name>
</gene>
<dbReference type="SUPFAM" id="SSF158499">
    <property type="entry name" value="DnaD domain-like"/>
    <property type="match status" value="1"/>
</dbReference>
<dbReference type="OrthoDB" id="9770238at2"/>
<comment type="similarity">
    <text evidence="1">Belongs to the DnaB/DnaD family.</text>
</comment>
<proteinExistence type="inferred from homology"/>
<evidence type="ECO:0000256" key="1">
    <source>
        <dbReference type="ARBA" id="ARBA00093462"/>
    </source>
</evidence>